<reference evidence="7" key="1">
    <citation type="submission" date="2016-11" db="EMBL/GenBank/DDBJ databases">
        <title>Trade-off between light-utilization and light-protection in marine flavobacteria.</title>
        <authorList>
            <person name="Kumagai Y."/>
            <person name="Yoshizawa S."/>
            <person name="Kogure K."/>
        </authorList>
    </citation>
    <scope>NUCLEOTIDE SEQUENCE [LARGE SCALE GENOMIC DNA]</scope>
    <source>
        <strain evidence="7">SG-18</strain>
    </source>
</reference>
<dbReference type="EMBL" id="MQVX01000001">
    <property type="protein sequence ID" value="PQJ15211.1"/>
    <property type="molecule type" value="Genomic_DNA"/>
</dbReference>
<dbReference type="OrthoDB" id="9814063at2"/>
<dbReference type="GO" id="GO:0009055">
    <property type="term" value="F:electron transfer activity"/>
    <property type="evidence" value="ECO:0007669"/>
    <property type="project" value="InterPro"/>
</dbReference>
<dbReference type="CDD" id="cd13922">
    <property type="entry name" value="Azurin"/>
    <property type="match status" value="1"/>
</dbReference>
<name>A0A2S7T6K0_9FLAO</name>
<proteinExistence type="predicted"/>
<keyword evidence="7" id="KW-1185">Reference proteome</keyword>
<comment type="caution">
    <text evidence="6">The sequence shown here is derived from an EMBL/GenBank/DDBJ whole genome shotgun (WGS) entry which is preliminary data.</text>
</comment>
<organism evidence="6 7">
    <name type="scientific">Aureicoccus marinus</name>
    <dbReference type="NCBI Taxonomy" id="754435"/>
    <lineage>
        <taxon>Bacteria</taxon>
        <taxon>Pseudomonadati</taxon>
        <taxon>Bacteroidota</taxon>
        <taxon>Flavobacteriia</taxon>
        <taxon>Flavobacteriales</taxon>
        <taxon>Flavobacteriaceae</taxon>
        <taxon>Aureicoccus</taxon>
    </lineage>
</organism>
<dbReference type="InterPro" id="IPR008972">
    <property type="entry name" value="Cupredoxin"/>
</dbReference>
<evidence type="ECO:0000256" key="4">
    <source>
        <dbReference type="ARBA" id="ARBA00023008"/>
    </source>
</evidence>
<feature type="domain" description="Blue (type 1) copper" evidence="5">
    <location>
        <begin position="56"/>
        <end position="171"/>
    </location>
</feature>
<dbReference type="PROSITE" id="PS51257">
    <property type="entry name" value="PROKAR_LIPOPROTEIN"/>
    <property type="match status" value="1"/>
</dbReference>
<dbReference type="RefSeq" id="WP_105000864.1">
    <property type="nucleotide sequence ID" value="NZ_MQVX01000001.1"/>
</dbReference>
<dbReference type="InterPro" id="IPR028871">
    <property type="entry name" value="BlueCu_1_BS"/>
</dbReference>
<dbReference type="PROSITE" id="PS00196">
    <property type="entry name" value="COPPER_BLUE"/>
    <property type="match status" value="1"/>
</dbReference>
<gene>
    <name evidence="6" type="ORF">BST99_05235</name>
</gene>
<dbReference type="AlphaFoldDB" id="A0A2S7T6K0"/>
<dbReference type="NCBIfam" id="TIGR02695">
    <property type="entry name" value="azurin"/>
    <property type="match status" value="1"/>
</dbReference>
<dbReference type="InterPro" id="IPR014068">
    <property type="entry name" value="Azurin"/>
</dbReference>
<dbReference type="PANTHER" id="PTHR38439">
    <property type="entry name" value="AURACYANIN-B"/>
    <property type="match status" value="1"/>
</dbReference>
<sequence length="171" mass="18300">MKKIQFLSIAILSSFVIACGGKKDEGKKDEGFQVQRANSDDKKEVAANTNTVALAGNDQMLFDKNELRVEAGKPVTLTLRHTGVMQKISMGHNFVLLKQGTNVAEFAGAAASARDNDYIPADSDAVIAHTKMLGGGESDTITFDAPAPGTYDFICSFPGHYAVMRGTLVVE</sequence>
<keyword evidence="4" id="KW-0186">Copper</keyword>
<accession>A0A2S7T6K0</accession>
<dbReference type="InterPro" id="IPR000923">
    <property type="entry name" value="BlueCu_1"/>
</dbReference>
<evidence type="ECO:0000313" key="6">
    <source>
        <dbReference type="EMBL" id="PQJ15211.1"/>
    </source>
</evidence>
<evidence type="ECO:0000259" key="5">
    <source>
        <dbReference type="Pfam" id="PF00127"/>
    </source>
</evidence>
<dbReference type="InterPro" id="IPR050845">
    <property type="entry name" value="Cu-binding_ET"/>
</dbReference>
<dbReference type="SUPFAM" id="SSF49503">
    <property type="entry name" value="Cupredoxins"/>
    <property type="match status" value="1"/>
</dbReference>
<evidence type="ECO:0000256" key="1">
    <source>
        <dbReference type="ARBA" id="ARBA00022448"/>
    </source>
</evidence>
<dbReference type="PANTHER" id="PTHR38439:SF2">
    <property type="entry name" value="OUTER MEMBRANE PROTEIN H.8"/>
    <property type="match status" value="1"/>
</dbReference>
<keyword evidence="3" id="KW-0249">Electron transport</keyword>
<dbReference type="Pfam" id="PF00127">
    <property type="entry name" value="Copper-bind"/>
    <property type="match status" value="1"/>
</dbReference>
<protein>
    <submittedName>
        <fullName evidence="6">Azurin</fullName>
    </submittedName>
</protein>
<evidence type="ECO:0000313" key="7">
    <source>
        <dbReference type="Proteomes" id="UP000239366"/>
    </source>
</evidence>
<keyword evidence="2" id="KW-0479">Metal-binding</keyword>
<evidence type="ECO:0000256" key="2">
    <source>
        <dbReference type="ARBA" id="ARBA00022723"/>
    </source>
</evidence>
<dbReference type="GO" id="GO:0005507">
    <property type="term" value="F:copper ion binding"/>
    <property type="evidence" value="ECO:0007669"/>
    <property type="project" value="InterPro"/>
</dbReference>
<dbReference type="Gene3D" id="2.60.40.420">
    <property type="entry name" value="Cupredoxins - blue copper proteins"/>
    <property type="match status" value="1"/>
</dbReference>
<keyword evidence="1" id="KW-0813">Transport</keyword>
<evidence type="ECO:0000256" key="3">
    <source>
        <dbReference type="ARBA" id="ARBA00022982"/>
    </source>
</evidence>
<dbReference type="Proteomes" id="UP000239366">
    <property type="component" value="Unassembled WGS sequence"/>
</dbReference>